<feature type="compositionally biased region" description="Low complexity" evidence="1">
    <location>
        <begin position="545"/>
        <end position="559"/>
    </location>
</feature>
<dbReference type="PhylomeDB" id="B4I236"/>
<sequence length="668" mass="72767">MIQEPARVQAAPTFEATIREDNATYQETAAGGTYSWPNCSCSQRRTRPTEPTKDSPTSTVTTIPIVIDSKPNPRILLIRVPTSNRSSNSNSNNSTRCGTEHRAPRTRIIRIPFLPGSVPTRPPSNQAVPATSSLVNPIGSARRCRISTYPTTGTPTSRSQPETVAGLPTTAMVNQTVPVLSSAPQTQTLAAMAGIQLAGADEPPFSRDVSGAMPTATVEEIDVPVFIDEYLQDIEATSSTCSSENGKEIFTETDILDFDINMFAEEDLIELEGKKTDPFSPAMDGMDNDNLDDDFLQLNDLLNEEETFDMSSMSGVGIDINQEQELDFINIFHNSQPTAMLTSSEDPYLGTYSQATSTSSTTKFITEEPLIADMTSFDISYTSSQELGFGLVEDVSGSFATSCSDVAAAIPAPIHHPIITNLKRSAPAPVVQSQPTKLSRLMLQIKTEPAPAFSPTTPEIINQLLNDDRFEAPTTTTSTSTINTSISSSTHAGIVEDLRSAEEETTTDFSAPNTPHSSYSVSSSYAASTCQTGYGGFLTAPASPAYSTASTSAFSPSPAGGISAKRKRGRPAKDHSDGPDPVLMSNMKSEEERKAYQDRLKNNEASRVSRRKTKVREEEEKRAEDELLAENLRLRAQADKVAFQERKFKKYLMERQRMNSTYVKQEQD</sequence>
<protein>
    <submittedName>
        <fullName evidence="2">GM17897</fullName>
    </submittedName>
</protein>
<evidence type="ECO:0000313" key="2">
    <source>
        <dbReference type="EMBL" id="EDW54593.1"/>
    </source>
</evidence>
<dbReference type="Proteomes" id="UP000001292">
    <property type="component" value="Unassembled WGS sequence"/>
</dbReference>
<dbReference type="GO" id="GO:0051276">
    <property type="term" value="P:chromosome organization"/>
    <property type="evidence" value="ECO:0007669"/>
    <property type="project" value="EnsemblMetazoa"/>
</dbReference>
<organism evidence="3">
    <name type="scientific">Drosophila sechellia</name>
    <name type="common">Fruit fly</name>
    <dbReference type="NCBI Taxonomy" id="7238"/>
    <lineage>
        <taxon>Eukaryota</taxon>
        <taxon>Metazoa</taxon>
        <taxon>Ecdysozoa</taxon>
        <taxon>Arthropoda</taxon>
        <taxon>Hexapoda</taxon>
        <taxon>Insecta</taxon>
        <taxon>Pterygota</taxon>
        <taxon>Neoptera</taxon>
        <taxon>Endopterygota</taxon>
        <taxon>Diptera</taxon>
        <taxon>Brachycera</taxon>
        <taxon>Muscomorpha</taxon>
        <taxon>Ephydroidea</taxon>
        <taxon>Drosophilidae</taxon>
        <taxon>Drosophila</taxon>
        <taxon>Sophophora</taxon>
    </lineage>
</organism>
<dbReference type="OMA" id="RQDMSGA"/>
<accession>B4I236</accession>
<evidence type="ECO:0000256" key="1">
    <source>
        <dbReference type="SAM" id="MobiDB-lite"/>
    </source>
</evidence>
<dbReference type="HOGENOM" id="CLU_411785_0_0_1"/>
<feature type="region of interest" description="Disordered" evidence="1">
    <location>
        <begin position="34"/>
        <end position="59"/>
    </location>
</feature>
<dbReference type="EMBL" id="CH480820">
    <property type="protein sequence ID" value="EDW54593.1"/>
    <property type="molecule type" value="Genomic_DNA"/>
</dbReference>
<feature type="compositionally biased region" description="Basic and acidic residues" evidence="1">
    <location>
        <begin position="615"/>
        <end position="625"/>
    </location>
</feature>
<dbReference type="KEGG" id="dse:6613705"/>
<dbReference type="GO" id="GO:0005634">
    <property type="term" value="C:nucleus"/>
    <property type="evidence" value="ECO:0007669"/>
    <property type="project" value="EnsemblMetazoa"/>
</dbReference>
<evidence type="ECO:0000313" key="3">
    <source>
        <dbReference type="Proteomes" id="UP000001292"/>
    </source>
</evidence>
<feature type="region of interest" description="Disordered" evidence="1">
    <location>
        <begin position="499"/>
        <end position="521"/>
    </location>
</feature>
<dbReference type="GO" id="GO:0003682">
    <property type="term" value="F:chromatin binding"/>
    <property type="evidence" value="ECO:0007669"/>
    <property type="project" value="EnsemblMetazoa"/>
</dbReference>
<proteinExistence type="predicted"/>
<feature type="region of interest" description="Disordered" evidence="1">
    <location>
        <begin position="80"/>
        <end position="102"/>
    </location>
</feature>
<feature type="compositionally biased region" description="Polar residues" evidence="1">
    <location>
        <begin position="507"/>
        <end position="516"/>
    </location>
</feature>
<feature type="compositionally biased region" description="Basic and acidic residues" evidence="1">
    <location>
        <begin position="588"/>
        <end position="604"/>
    </location>
</feature>
<dbReference type="STRING" id="7238.B4I236"/>
<gene>
    <name evidence="2" type="primary">Dsec\GM17897</name>
    <name evidence="2" type="ORF">Dsec_GM17897</name>
</gene>
<dbReference type="OrthoDB" id="6624782at2759"/>
<dbReference type="AlphaFoldDB" id="B4I236"/>
<name>B4I236_DROSE</name>
<feature type="region of interest" description="Disordered" evidence="1">
    <location>
        <begin position="545"/>
        <end position="626"/>
    </location>
</feature>
<feature type="compositionally biased region" description="Low complexity" evidence="1">
    <location>
        <begin position="82"/>
        <end position="96"/>
    </location>
</feature>
<reference evidence="2 3" key="1">
    <citation type="journal article" date="2007" name="Nature">
        <title>Evolution of genes and genomes on the Drosophila phylogeny.</title>
        <authorList>
            <consortium name="Drosophila 12 Genomes Consortium"/>
            <person name="Clark A.G."/>
            <person name="Eisen M.B."/>
            <person name="Smith D.R."/>
            <person name="Bergman C.M."/>
            <person name="Oliver B."/>
            <person name="Markow T.A."/>
            <person name="Kaufman T.C."/>
            <person name="Kellis M."/>
            <person name="Gelbart W."/>
            <person name="Iyer V.N."/>
            <person name="Pollard D.A."/>
            <person name="Sackton T.B."/>
            <person name="Larracuente A.M."/>
            <person name="Singh N.D."/>
            <person name="Abad J.P."/>
            <person name="Abt D.N."/>
            <person name="Adryan B."/>
            <person name="Aguade M."/>
            <person name="Akashi H."/>
            <person name="Anderson W.W."/>
            <person name="Aquadro C.F."/>
            <person name="Ardell D.H."/>
            <person name="Arguello R."/>
            <person name="Artieri C.G."/>
            <person name="Barbash D.A."/>
            <person name="Barker D."/>
            <person name="Barsanti P."/>
            <person name="Batterham P."/>
            <person name="Batzoglou S."/>
            <person name="Begun D."/>
            <person name="Bhutkar A."/>
            <person name="Blanco E."/>
            <person name="Bosak S.A."/>
            <person name="Bradley R.K."/>
            <person name="Brand A.D."/>
            <person name="Brent M.R."/>
            <person name="Brooks A.N."/>
            <person name="Brown R.H."/>
            <person name="Butlin R.K."/>
            <person name="Caggese C."/>
            <person name="Calvi B.R."/>
            <person name="Bernardo de Carvalho A."/>
            <person name="Caspi A."/>
            <person name="Castrezana S."/>
            <person name="Celniker S.E."/>
            <person name="Chang J.L."/>
            <person name="Chapple C."/>
            <person name="Chatterji S."/>
            <person name="Chinwalla A."/>
            <person name="Civetta A."/>
            <person name="Clifton S.W."/>
            <person name="Comeron J.M."/>
            <person name="Costello J.C."/>
            <person name="Coyne J.A."/>
            <person name="Daub J."/>
            <person name="David R.G."/>
            <person name="Delcher A.L."/>
            <person name="Delehaunty K."/>
            <person name="Do C.B."/>
            <person name="Ebling H."/>
            <person name="Edwards K."/>
            <person name="Eickbush T."/>
            <person name="Evans J.D."/>
            <person name="Filipski A."/>
            <person name="Findeiss S."/>
            <person name="Freyhult E."/>
            <person name="Fulton L."/>
            <person name="Fulton R."/>
            <person name="Garcia A.C."/>
            <person name="Gardiner A."/>
            <person name="Garfield D.A."/>
            <person name="Garvin B.E."/>
            <person name="Gibson G."/>
            <person name="Gilbert D."/>
            <person name="Gnerre S."/>
            <person name="Godfrey J."/>
            <person name="Good R."/>
            <person name="Gotea V."/>
            <person name="Gravely B."/>
            <person name="Greenberg A.J."/>
            <person name="Griffiths-Jones S."/>
            <person name="Gross S."/>
            <person name="Guigo R."/>
            <person name="Gustafson E.A."/>
            <person name="Haerty W."/>
            <person name="Hahn M.W."/>
            <person name="Halligan D.L."/>
            <person name="Halpern A.L."/>
            <person name="Halter G.M."/>
            <person name="Han M.V."/>
            <person name="Heger A."/>
            <person name="Hillier L."/>
            <person name="Hinrichs A.S."/>
            <person name="Holmes I."/>
            <person name="Hoskins R.A."/>
            <person name="Hubisz M.J."/>
            <person name="Hultmark D."/>
            <person name="Huntley M.A."/>
            <person name="Jaffe D.B."/>
            <person name="Jagadeeshan S."/>
            <person name="Jeck W.R."/>
            <person name="Johnson J."/>
            <person name="Jones C.D."/>
            <person name="Jordan W.C."/>
            <person name="Karpen G.H."/>
            <person name="Kataoka E."/>
            <person name="Keightley P.D."/>
            <person name="Kheradpour P."/>
            <person name="Kirkness E.F."/>
            <person name="Koerich L.B."/>
            <person name="Kristiansen K."/>
            <person name="Kudrna D."/>
            <person name="Kulathinal R.J."/>
            <person name="Kumar S."/>
            <person name="Kwok R."/>
            <person name="Lander E."/>
            <person name="Langley C.H."/>
            <person name="Lapoint R."/>
            <person name="Lazzaro B.P."/>
            <person name="Lee S.J."/>
            <person name="Levesque L."/>
            <person name="Li R."/>
            <person name="Lin C.F."/>
            <person name="Lin M.F."/>
            <person name="Lindblad-Toh K."/>
            <person name="Llopart A."/>
            <person name="Long M."/>
            <person name="Low L."/>
            <person name="Lozovsky E."/>
            <person name="Lu J."/>
            <person name="Luo M."/>
            <person name="Machado C.A."/>
            <person name="Makalowski W."/>
            <person name="Marzo M."/>
            <person name="Matsuda M."/>
            <person name="Matzkin L."/>
            <person name="McAllister B."/>
            <person name="McBride C.S."/>
            <person name="McKernan B."/>
            <person name="McKernan K."/>
            <person name="Mendez-Lago M."/>
            <person name="Minx P."/>
            <person name="Mollenhauer M.U."/>
            <person name="Montooth K."/>
            <person name="Mount S.M."/>
            <person name="Mu X."/>
            <person name="Myers E."/>
            <person name="Negre B."/>
            <person name="Newfeld S."/>
            <person name="Nielsen R."/>
            <person name="Noor M.A."/>
            <person name="O'Grady P."/>
            <person name="Pachter L."/>
            <person name="Papaceit M."/>
            <person name="Parisi M.J."/>
            <person name="Parisi M."/>
            <person name="Parts L."/>
            <person name="Pedersen J.S."/>
            <person name="Pesole G."/>
            <person name="Phillippy A.M."/>
            <person name="Ponting C.P."/>
            <person name="Pop M."/>
            <person name="Porcelli D."/>
            <person name="Powell J.R."/>
            <person name="Prohaska S."/>
            <person name="Pruitt K."/>
            <person name="Puig M."/>
            <person name="Quesneville H."/>
            <person name="Ram K.R."/>
            <person name="Rand D."/>
            <person name="Rasmussen M.D."/>
            <person name="Reed L.K."/>
            <person name="Reenan R."/>
            <person name="Reily A."/>
            <person name="Remington K.A."/>
            <person name="Rieger T.T."/>
            <person name="Ritchie M.G."/>
            <person name="Robin C."/>
            <person name="Rogers Y.H."/>
            <person name="Rohde C."/>
            <person name="Rozas J."/>
            <person name="Rubenfield M.J."/>
            <person name="Ruiz A."/>
            <person name="Russo S."/>
            <person name="Salzberg S.L."/>
            <person name="Sanchez-Gracia A."/>
            <person name="Saranga D.J."/>
            <person name="Sato H."/>
            <person name="Schaeffer S.W."/>
            <person name="Schatz M.C."/>
            <person name="Schlenke T."/>
            <person name="Schwartz R."/>
            <person name="Segarra C."/>
            <person name="Singh R.S."/>
            <person name="Sirot L."/>
            <person name="Sirota M."/>
            <person name="Sisneros N.B."/>
            <person name="Smith C.D."/>
            <person name="Smith T.F."/>
            <person name="Spieth J."/>
            <person name="Stage D.E."/>
            <person name="Stark A."/>
            <person name="Stephan W."/>
            <person name="Strausberg R.L."/>
            <person name="Strempel S."/>
            <person name="Sturgill D."/>
            <person name="Sutton G."/>
            <person name="Sutton G.G."/>
            <person name="Tao W."/>
            <person name="Teichmann S."/>
            <person name="Tobari Y.N."/>
            <person name="Tomimura Y."/>
            <person name="Tsolas J.M."/>
            <person name="Valente V.L."/>
            <person name="Venter E."/>
            <person name="Venter J.C."/>
            <person name="Vicario S."/>
            <person name="Vieira F.G."/>
            <person name="Vilella A.J."/>
            <person name="Villasante A."/>
            <person name="Walenz B."/>
            <person name="Wang J."/>
            <person name="Wasserman M."/>
            <person name="Watts T."/>
            <person name="Wilson D."/>
            <person name="Wilson R.K."/>
            <person name="Wing R.A."/>
            <person name="Wolfner M.F."/>
            <person name="Wong A."/>
            <person name="Wong G.K."/>
            <person name="Wu C.I."/>
            <person name="Wu G."/>
            <person name="Yamamoto D."/>
            <person name="Yang H.P."/>
            <person name="Yang S.P."/>
            <person name="Yorke J.A."/>
            <person name="Yoshida K."/>
            <person name="Zdobnov E."/>
            <person name="Zhang P."/>
            <person name="Zhang Y."/>
            <person name="Zimin A.V."/>
            <person name="Baldwin J."/>
            <person name="Abdouelleil A."/>
            <person name="Abdulkadir J."/>
            <person name="Abebe A."/>
            <person name="Abera B."/>
            <person name="Abreu J."/>
            <person name="Acer S.C."/>
            <person name="Aftuck L."/>
            <person name="Alexander A."/>
            <person name="An P."/>
            <person name="Anderson E."/>
            <person name="Anderson S."/>
            <person name="Arachi H."/>
            <person name="Azer M."/>
            <person name="Bachantsang P."/>
            <person name="Barry A."/>
            <person name="Bayul T."/>
            <person name="Berlin A."/>
            <person name="Bessette D."/>
            <person name="Bloom T."/>
            <person name="Blye J."/>
            <person name="Boguslavskiy L."/>
            <person name="Bonnet C."/>
            <person name="Boukhgalter B."/>
            <person name="Bourzgui I."/>
            <person name="Brown A."/>
            <person name="Cahill P."/>
            <person name="Channer S."/>
            <person name="Cheshatsang Y."/>
            <person name="Chuda L."/>
            <person name="Citroen M."/>
            <person name="Collymore A."/>
            <person name="Cooke P."/>
            <person name="Costello M."/>
            <person name="D'Aco K."/>
            <person name="Daza R."/>
            <person name="De Haan G."/>
            <person name="DeGray S."/>
            <person name="DeMaso C."/>
            <person name="Dhargay N."/>
            <person name="Dooley K."/>
            <person name="Dooley E."/>
            <person name="Doricent M."/>
            <person name="Dorje P."/>
            <person name="Dorjee K."/>
            <person name="Dupes A."/>
            <person name="Elong R."/>
            <person name="Falk J."/>
            <person name="Farina A."/>
            <person name="Faro S."/>
            <person name="Ferguson D."/>
            <person name="Fisher S."/>
            <person name="Foley C.D."/>
            <person name="Franke A."/>
            <person name="Friedrich D."/>
            <person name="Gadbois L."/>
            <person name="Gearin G."/>
            <person name="Gearin C.R."/>
            <person name="Giannoukos G."/>
            <person name="Goode T."/>
            <person name="Graham J."/>
            <person name="Grandbois E."/>
            <person name="Grewal S."/>
            <person name="Gyaltsen K."/>
            <person name="Hafez N."/>
            <person name="Hagos B."/>
            <person name="Hall J."/>
            <person name="Henson C."/>
            <person name="Hollinger A."/>
            <person name="Honan T."/>
            <person name="Huard M.D."/>
            <person name="Hughes L."/>
            <person name="Hurhula B."/>
            <person name="Husby M.E."/>
            <person name="Kamat A."/>
            <person name="Kanga B."/>
            <person name="Kashin S."/>
            <person name="Khazanovich D."/>
            <person name="Kisner P."/>
            <person name="Lance K."/>
            <person name="Lara M."/>
            <person name="Lee W."/>
            <person name="Lennon N."/>
            <person name="Letendre F."/>
            <person name="LeVine R."/>
            <person name="Lipovsky A."/>
            <person name="Liu X."/>
            <person name="Liu J."/>
            <person name="Liu S."/>
            <person name="Lokyitsang T."/>
            <person name="Lokyitsang Y."/>
            <person name="Lubonja R."/>
            <person name="Lui A."/>
            <person name="MacDonald P."/>
            <person name="Magnisalis V."/>
            <person name="Maru K."/>
            <person name="Matthews C."/>
            <person name="McCusker W."/>
            <person name="McDonough S."/>
            <person name="Mehta T."/>
            <person name="Meldrim J."/>
            <person name="Meneus L."/>
            <person name="Mihai O."/>
            <person name="Mihalev A."/>
            <person name="Mihova T."/>
            <person name="Mittelman R."/>
            <person name="Mlenga V."/>
            <person name="Montmayeur A."/>
            <person name="Mulrain L."/>
            <person name="Navidi A."/>
            <person name="Naylor J."/>
            <person name="Negash T."/>
            <person name="Nguyen T."/>
            <person name="Nguyen N."/>
            <person name="Nicol R."/>
            <person name="Norbu C."/>
            <person name="Norbu N."/>
            <person name="Novod N."/>
            <person name="O'Neill B."/>
            <person name="Osman S."/>
            <person name="Markiewicz E."/>
            <person name="Oyono O.L."/>
            <person name="Patti C."/>
            <person name="Phunkhang P."/>
            <person name="Pierre F."/>
            <person name="Priest M."/>
            <person name="Raghuraman S."/>
            <person name="Rege F."/>
            <person name="Reyes R."/>
            <person name="Rise C."/>
            <person name="Rogov P."/>
            <person name="Ross K."/>
            <person name="Ryan E."/>
            <person name="Settipalli S."/>
            <person name="Shea T."/>
            <person name="Sherpa N."/>
            <person name="Shi L."/>
            <person name="Shih D."/>
            <person name="Sparrow T."/>
            <person name="Spaulding J."/>
            <person name="Stalker J."/>
            <person name="Stange-Thomann N."/>
            <person name="Stavropoulos S."/>
            <person name="Stone C."/>
            <person name="Strader C."/>
            <person name="Tesfaye S."/>
            <person name="Thomson T."/>
            <person name="Thoulutsang Y."/>
            <person name="Thoulutsang D."/>
            <person name="Topham K."/>
            <person name="Topping I."/>
            <person name="Tsamla T."/>
            <person name="Vassiliev H."/>
            <person name="Vo A."/>
            <person name="Wangchuk T."/>
            <person name="Wangdi T."/>
            <person name="Weiand M."/>
            <person name="Wilkinson J."/>
            <person name="Wilson A."/>
            <person name="Yadav S."/>
            <person name="Young G."/>
            <person name="Yu Q."/>
            <person name="Zembek L."/>
            <person name="Zhong D."/>
            <person name="Zimmer A."/>
            <person name="Zwirko Z."/>
            <person name="Jaffe D.B."/>
            <person name="Alvarez P."/>
            <person name="Brockman W."/>
            <person name="Butler J."/>
            <person name="Chin C."/>
            <person name="Gnerre S."/>
            <person name="Grabherr M."/>
            <person name="Kleber M."/>
            <person name="Mauceli E."/>
            <person name="MacCallum I."/>
        </authorList>
    </citation>
    <scope>NUCLEOTIDE SEQUENCE [LARGE SCALE GENOMIC DNA]</scope>
    <source>
        <strain evidence="3">Rob3c / Tucson 14021-0248.25</strain>
    </source>
</reference>
<keyword evidence="3" id="KW-1185">Reference proteome</keyword>